<evidence type="ECO:0000313" key="3">
    <source>
        <dbReference type="Proteomes" id="UP000441754"/>
    </source>
</evidence>
<accession>A0A7K0EJT6</accession>
<feature type="compositionally biased region" description="Polar residues" evidence="1">
    <location>
        <begin position="1"/>
        <end position="12"/>
    </location>
</feature>
<feature type="region of interest" description="Disordered" evidence="1">
    <location>
        <begin position="1"/>
        <end position="24"/>
    </location>
</feature>
<evidence type="ECO:0000313" key="2">
    <source>
        <dbReference type="EMBL" id="MRS62123.1"/>
    </source>
</evidence>
<evidence type="ECO:0000256" key="1">
    <source>
        <dbReference type="SAM" id="MobiDB-lite"/>
    </source>
</evidence>
<dbReference type="AlphaFoldDB" id="A0A7K0EJT6"/>
<keyword evidence="3" id="KW-1185">Reference proteome</keyword>
<dbReference type="RefSeq" id="WP_154175497.1">
    <property type="nucleotide sequence ID" value="NZ_WJXZ01000006.1"/>
</dbReference>
<dbReference type="Proteomes" id="UP000441754">
    <property type="component" value="Unassembled WGS sequence"/>
</dbReference>
<dbReference type="EMBL" id="WJXZ01000006">
    <property type="protein sequence ID" value="MRS62123.1"/>
    <property type="molecule type" value="Genomic_DNA"/>
</dbReference>
<protein>
    <submittedName>
        <fullName evidence="2">Uncharacterized protein</fullName>
    </submittedName>
</protein>
<sequence length="66" mass="7658">MKTKHFTPNQVEQQRREKRSELRKPDRFLDETALRISTEPFAFTSVLEKGTGFQFAKTKVVTSGVK</sequence>
<proteinExistence type="predicted"/>
<reference evidence="2 3" key="1">
    <citation type="journal article" date="2018" name="Antonie Van Leeuwenhoek">
        <title>Larkinella terrae sp. nov., isolated from soil on Jeju Island, South Korea.</title>
        <authorList>
            <person name="Ten L.N."/>
            <person name="Jeon J."/>
            <person name="Park S.J."/>
            <person name="Park S."/>
            <person name="Lee S.Y."/>
            <person name="Kim M.K."/>
            <person name="Jung H.Y."/>
        </authorList>
    </citation>
    <scope>NUCLEOTIDE SEQUENCE [LARGE SCALE GENOMIC DNA]</scope>
    <source>
        <strain evidence="2 3">KCTC 52001</strain>
    </source>
</reference>
<gene>
    <name evidence="2" type="ORF">GJJ30_12550</name>
</gene>
<feature type="compositionally biased region" description="Basic and acidic residues" evidence="1">
    <location>
        <begin position="13"/>
        <end position="24"/>
    </location>
</feature>
<comment type="caution">
    <text evidence="2">The sequence shown here is derived from an EMBL/GenBank/DDBJ whole genome shotgun (WGS) entry which is preliminary data.</text>
</comment>
<organism evidence="2 3">
    <name type="scientific">Larkinella terrae</name>
    <dbReference type="NCBI Taxonomy" id="2025311"/>
    <lineage>
        <taxon>Bacteria</taxon>
        <taxon>Pseudomonadati</taxon>
        <taxon>Bacteroidota</taxon>
        <taxon>Cytophagia</taxon>
        <taxon>Cytophagales</taxon>
        <taxon>Spirosomataceae</taxon>
        <taxon>Larkinella</taxon>
    </lineage>
</organism>
<name>A0A7K0EJT6_9BACT</name>